<dbReference type="OrthoDB" id="423509at2"/>
<dbReference type="PANTHER" id="PTHR44943">
    <property type="entry name" value="CELLULOSE SYNTHASE OPERON PROTEIN C"/>
    <property type="match status" value="1"/>
</dbReference>
<sequence>MKSTLRWIGIVSIGLGFCIQTAVQATGALKRREISNSQLNFAQGTINLLQGVPTPGLPSVSPPELPEIPQPPQPPQPQFPPAPQPKPDAVPELPLADFDYDNVEFWQELCTTLEQTERYAEAVAACQRVIELKPKQENLEIWMSLSHSLQQLKQYPQALVSYNYVLQREPKYSQVLLQKCEIFLELEQYEQAISSCEEALKIDGIWGRSSPADAWTKRAIAVLELGRIETAKLQDLGQVDGAEARKIQSLEDAINSYNQALRIAPNSSLILSEKCGILIELERYQEARESCELAIAVNENWGASTPAQALEYLLVIRQEIAPSNPLLVNNPKEPEELAEQFQNLVSFYEQILAENPNNAEAWTRQGIALQTLGKTAQALTSYSRAVQIQPNYSLALANQCEVLNQLEQYQQALSACEAALSGDQNWGDTRPAKAWNQRSTALAGLKQYNDALASADRAITLEEDYSAAWNNRGVMLWHLGQLQQAQQQYEFAEINYEQALLSTRQAVKLDPRYAQGWYNHGRILSEYGQLLSLQRRDEEARELYQAARKAYEQALTGDLTPNDRILKASIFANQAVVLWRLRDPQLLTEALVATQQAVQLNPQSFEAWHNQGLILLELKQYRGALNAYTQADTLSPDNVGVITAKGIALSRLGRYQDALAIFEQALQLDPEYMIARREREIVLRNLIKMTQRMPS</sequence>
<keyword evidence="1" id="KW-0677">Repeat</keyword>
<dbReference type="Gene3D" id="1.25.40.10">
    <property type="entry name" value="Tetratricopeptide repeat domain"/>
    <property type="match status" value="7"/>
</dbReference>
<dbReference type="InterPro" id="IPR051685">
    <property type="entry name" value="Ycf3/AcsC/BcsC/TPR_MFPF"/>
</dbReference>
<feature type="repeat" description="TPR" evidence="3">
    <location>
        <begin position="139"/>
        <end position="172"/>
    </location>
</feature>
<dbReference type="SUPFAM" id="SSF48452">
    <property type="entry name" value="TPR-like"/>
    <property type="match status" value="2"/>
</dbReference>
<dbReference type="PROSITE" id="PS50293">
    <property type="entry name" value="TPR_REGION"/>
    <property type="match status" value="2"/>
</dbReference>
<dbReference type="SMART" id="SM00028">
    <property type="entry name" value="TPR"/>
    <property type="match status" value="13"/>
</dbReference>
<comment type="caution">
    <text evidence="6">The sequence shown here is derived from an EMBL/GenBank/DDBJ whole genome shotgun (WGS) entry which is preliminary data.</text>
</comment>
<protein>
    <submittedName>
        <fullName evidence="6">Uncharacterized protein</fullName>
    </submittedName>
</protein>
<dbReference type="AlphaFoldDB" id="A0A0J9EXN8"/>
<dbReference type="InterPro" id="IPR011990">
    <property type="entry name" value="TPR-like_helical_dom_sf"/>
</dbReference>
<feature type="compositionally biased region" description="Pro residues" evidence="4">
    <location>
        <begin position="60"/>
        <end position="88"/>
    </location>
</feature>
<name>A0A0J9EXN8_9CYAN</name>
<evidence type="ECO:0000256" key="2">
    <source>
        <dbReference type="ARBA" id="ARBA00022803"/>
    </source>
</evidence>
<organism evidence="6 7">
    <name type="scientific">Limnoraphis robusta CS-951</name>
    <dbReference type="NCBI Taxonomy" id="1637645"/>
    <lineage>
        <taxon>Bacteria</taxon>
        <taxon>Bacillati</taxon>
        <taxon>Cyanobacteriota</taxon>
        <taxon>Cyanophyceae</taxon>
        <taxon>Oscillatoriophycideae</taxon>
        <taxon>Oscillatoriales</taxon>
        <taxon>Sirenicapillariaceae</taxon>
        <taxon>Limnoraphis</taxon>
    </lineage>
</organism>
<dbReference type="InterPro" id="IPR019734">
    <property type="entry name" value="TPR_rpt"/>
</dbReference>
<dbReference type="Pfam" id="PF13432">
    <property type="entry name" value="TPR_16"/>
    <property type="match status" value="1"/>
</dbReference>
<dbReference type="PANTHER" id="PTHR44943:SF4">
    <property type="entry name" value="TPR REPEAT-CONTAINING PROTEIN MJ0798"/>
    <property type="match status" value="1"/>
</dbReference>
<feature type="region of interest" description="Disordered" evidence="4">
    <location>
        <begin position="52"/>
        <end position="91"/>
    </location>
</feature>
<evidence type="ECO:0000256" key="3">
    <source>
        <dbReference type="PROSITE-ProRule" id="PRU00339"/>
    </source>
</evidence>
<evidence type="ECO:0000313" key="5">
    <source>
        <dbReference type="EMBL" id="KMW70581.1"/>
    </source>
</evidence>
<dbReference type="EMBL" id="LATL02000065">
    <property type="protein sequence ID" value="KMW70747.1"/>
    <property type="molecule type" value="Genomic_DNA"/>
</dbReference>
<dbReference type="PROSITE" id="PS50005">
    <property type="entry name" value="TPR"/>
    <property type="match status" value="4"/>
</dbReference>
<reference evidence="6 7" key="1">
    <citation type="submission" date="2015-06" db="EMBL/GenBank/DDBJ databases">
        <title>Draft genome assembly of filamentous brackish cyanobacterium Limnoraphis robusta strain CS-951.</title>
        <authorList>
            <person name="Willis A."/>
            <person name="Parks M."/>
            <person name="Burford M.A."/>
        </authorList>
    </citation>
    <scope>NUCLEOTIDE SEQUENCE [LARGE SCALE GENOMIC DNA]</scope>
    <source>
        <strain evidence="6 7">CS-951</strain>
    </source>
</reference>
<dbReference type="RefSeq" id="WP_046277457.1">
    <property type="nucleotide sequence ID" value="NZ_LATL02000065.1"/>
</dbReference>
<dbReference type="Pfam" id="PF13431">
    <property type="entry name" value="TPR_17"/>
    <property type="match status" value="1"/>
</dbReference>
<dbReference type="SUPFAM" id="SSF48439">
    <property type="entry name" value="Protein prenylyltransferase"/>
    <property type="match status" value="1"/>
</dbReference>
<feature type="repeat" description="TPR" evidence="3">
    <location>
        <begin position="605"/>
        <end position="638"/>
    </location>
</feature>
<evidence type="ECO:0000313" key="7">
    <source>
        <dbReference type="Proteomes" id="UP000033607"/>
    </source>
</evidence>
<accession>A0A0J9EXN8</accession>
<dbReference type="Proteomes" id="UP000033607">
    <property type="component" value="Unassembled WGS sequence"/>
</dbReference>
<dbReference type="EMBL" id="LATL02000120">
    <property type="protein sequence ID" value="KMW70581.1"/>
    <property type="molecule type" value="Genomic_DNA"/>
</dbReference>
<evidence type="ECO:0000313" key="6">
    <source>
        <dbReference type="EMBL" id="KMW70747.1"/>
    </source>
</evidence>
<keyword evidence="2 3" id="KW-0802">TPR repeat</keyword>
<gene>
    <name evidence="6" type="ORF">WN50_32945</name>
    <name evidence="5" type="ORF">WN50_34155</name>
</gene>
<evidence type="ECO:0000256" key="4">
    <source>
        <dbReference type="SAM" id="MobiDB-lite"/>
    </source>
</evidence>
<dbReference type="Pfam" id="PF13181">
    <property type="entry name" value="TPR_8"/>
    <property type="match status" value="2"/>
</dbReference>
<dbReference type="Pfam" id="PF14559">
    <property type="entry name" value="TPR_19"/>
    <property type="match status" value="1"/>
</dbReference>
<proteinExistence type="predicted"/>
<evidence type="ECO:0000256" key="1">
    <source>
        <dbReference type="ARBA" id="ARBA00022737"/>
    </source>
</evidence>
<feature type="repeat" description="TPR" evidence="3">
    <location>
        <begin position="359"/>
        <end position="392"/>
    </location>
</feature>
<feature type="repeat" description="TPR" evidence="3">
    <location>
        <begin position="639"/>
        <end position="672"/>
    </location>
</feature>